<evidence type="ECO:0000256" key="5">
    <source>
        <dbReference type="ARBA" id="ARBA00023136"/>
    </source>
</evidence>
<accession>A0AAX4P3A0</accession>
<reference evidence="7 8" key="1">
    <citation type="submission" date="2024-03" db="EMBL/GenBank/DDBJ databases">
        <title>Complete genome sequence of the green alga Chloropicon roscoffensis RCC1871.</title>
        <authorList>
            <person name="Lemieux C."/>
            <person name="Pombert J.-F."/>
            <person name="Otis C."/>
            <person name="Turmel M."/>
        </authorList>
    </citation>
    <scope>NUCLEOTIDE SEQUENCE [LARGE SCALE GENOMIC DNA]</scope>
    <source>
        <strain evidence="7 8">RCC1871</strain>
    </source>
</reference>
<dbReference type="CDD" id="cd13962">
    <property type="entry name" value="PT_UbiA_UBIAD1"/>
    <property type="match status" value="1"/>
</dbReference>
<feature type="transmembrane region" description="Helical" evidence="6">
    <location>
        <begin position="32"/>
        <end position="50"/>
    </location>
</feature>
<dbReference type="PANTHER" id="PTHR13929">
    <property type="entry name" value="1,4-DIHYDROXY-2-NAPHTHOATE OCTAPRENYLTRANSFERASE"/>
    <property type="match status" value="1"/>
</dbReference>
<dbReference type="NCBIfam" id="TIGR02235">
    <property type="entry name" value="menA_cyano-plnt"/>
    <property type="match status" value="1"/>
</dbReference>
<dbReference type="Proteomes" id="UP001472866">
    <property type="component" value="Chromosome 02"/>
</dbReference>
<evidence type="ECO:0000313" key="7">
    <source>
        <dbReference type="EMBL" id="WZN60271.1"/>
    </source>
</evidence>
<keyword evidence="5 6" id="KW-0472">Membrane</keyword>
<gene>
    <name evidence="7" type="ORF">HKI87_02g18000</name>
</gene>
<dbReference type="AlphaFoldDB" id="A0AAX4P3A0"/>
<protein>
    <submittedName>
        <fullName evidence="7">1,4-dihydroxy-2-naphthoate phytyltransferase</fullName>
    </submittedName>
</protein>
<dbReference type="PIRSF" id="PIRSF005355">
    <property type="entry name" value="UBIAD1"/>
    <property type="match status" value="1"/>
</dbReference>
<comment type="subcellular location">
    <subcellularLocation>
        <location evidence="1">Membrane</location>
        <topology evidence="1">Multi-pass membrane protein</topology>
    </subcellularLocation>
</comment>
<feature type="transmembrane region" description="Helical" evidence="6">
    <location>
        <begin position="213"/>
        <end position="233"/>
    </location>
</feature>
<keyword evidence="2" id="KW-0808">Transferase</keyword>
<dbReference type="GO" id="GO:0042372">
    <property type="term" value="P:phylloquinone biosynthetic process"/>
    <property type="evidence" value="ECO:0007669"/>
    <property type="project" value="InterPro"/>
</dbReference>
<organism evidence="7 8">
    <name type="scientific">Chloropicon roscoffensis</name>
    <dbReference type="NCBI Taxonomy" id="1461544"/>
    <lineage>
        <taxon>Eukaryota</taxon>
        <taxon>Viridiplantae</taxon>
        <taxon>Chlorophyta</taxon>
        <taxon>Chloropicophyceae</taxon>
        <taxon>Chloropicales</taxon>
        <taxon>Chloropicaceae</taxon>
        <taxon>Chloropicon</taxon>
    </lineage>
</organism>
<proteinExistence type="predicted"/>
<evidence type="ECO:0000256" key="3">
    <source>
        <dbReference type="ARBA" id="ARBA00022692"/>
    </source>
</evidence>
<feature type="transmembrane region" description="Helical" evidence="6">
    <location>
        <begin position="78"/>
        <end position="98"/>
    </location>
</feature>
<dbReference type="PANTHER" id="PTHR13929:SF0">
    <property type="entry name" value="UBIA PRENYLTRANSFERASE DOMAIN-CONTAINING PROTEIN 1"/>
    <property type="match status" value="1"/>
</dbReference>
<dbReference type="InterPro" id="IPR011937">
    <property type="entry name" value="DHNA_phytyltransferase_MenA"/>
</dbReference>
<evidence type="ECO:0000256" key="4">
    <source>
        <dbReference type="ARBA" id="ARBA00022989"/>
    </source>
</evidence>
<evidence type="ECO:0000256" key="1">
    <source>
        <dbReference type="ARBA" id="ARBA00004141"/>
    </source>
</evidence>
<dbReference type="Pfam" id="PF01040">
    <property type="entry name" value="UbiA"/>
    <property type="match status" value="1"/>
</dbReference>
<dbReference type="InterPro" id="IPR000537">
    <property type="entry name" value="UbiA_prenyltransferase"/>
</dbReference>
<dbReference type="EMBL" id="CP151502">
    <property type="protein sequence ID" value="WZN60271.1"/>
    <property type="molecule type" value="Genomic_DNA"/>
</dbReference>
<name>A0AAX4P3A0_9CHLO</name>
<keyword evidence="3 6" id="KW-0812">Transmembrane</keyword>
<keyword evidence="4 6" id="KW-1133">Transmembrane helix</keyword>
<feature type="transmembrane region" description="Helical" evidence="6">
    <location>
        <begin position="104"/>
        <end position="120"/>
    </location>
</feature>
<feature type="transmembrane region" description="Helical" evidence="6">
    <location>
        <begin position="164"/>
        <end position="184"/>
    </location>
</feature>
<dbReference type="GO" id="GO:0009234">
    <property type="term" value="P:menaquinone biosynthetic process"/>
    <property type="evidence" value="ECO:0007669"/>
    <property type="project" value="TreeGrafter"/>
</dbReference>
<evidence type="ECO:0000256" key="6">
    <source>
        <dbReference type="SAM" id="Phobius"/>
    </source>
</evidence>
<keyword evidence="8" id="KW-1185">Reference proteome</keyword>
<dbReference type="InterPro" id="IPR026046">
    <property type="entry name" value="UBIAD1"/>
</dbReference>
<evidence type="ECO:0000256" key="2">
    <source>
        <dbReference type="ARBA" id="ARBA00022679"/>
    </source>
</evidence>
<sequence length="290" mass="30674">MFASPLAFGVAGIPLVLATSAAFSVTRQVLPFTFASLALASVLVIVWLNVTNDVFDSETGVDSEKVESVVNRTGQKGALFWVATFLLACGLSIFAAVVAIKGQLAAGAMLLGSVAIGYVYQGPPFRLSYKGVGEVLCFFAFGPLATNAFFLLQSGLRLPCLVEHPVALASSVLLGLTTSAILLNSHYHQVDTDRATGKVSPCVRFGTRAVSRAVVFVVADVYCIFGCCLTTGILPRTAIVALLSLPSALSLCRLVLGSHQDKVAIKPAKFFAVRWHKNFALLLSLGLFLS</sequence>
<evidence type="ECO:0000313" key="8">
    <source>
        <dbReference type="Proteomes" id="UP001472866"/>
    </source>
</evidence>
<dbReference type="GO" id="GO:0004659">
    <property type="term" value="F:prenyltransferase activity"/>
    <property type="evidence" value="ECO:0007669"/>
    <property type="project" value="InterPro"/>
</dbReference>
<feature type="transmembrane region" description="Helical" evidence="6">
    <location>
        <begin position="132"/>
        <end position="152"/>
    </location>
</feature>
<dbReference type="GO" id="GO:0016020">
    <property type="term" value="C:membrane"/>
    <property type="evidence" value="ECO:0007669"/>
    <property type="project" value="UniProtKB-SubCell"/>
</dbReference>